<reference evidence="3 4" key="1">
    <citation type="submission" date="2020-08" db="EMBL/GenBank/DDBJ databases">
        <title>Genomic Encyclopedia of Type Strains, Phase IV (KMG-IV): sequencing the most valuable type-strain genomes for metagenomic binning, comparative biology and taxonomic classification.</title>
        <authorList>
            <person name="Goeker M."/>
        </authorList>
    </citation>
    <scope>NUCLEOTIDE SEQUENCE [LARGE SCALE GENOMIC DNA]</scope>
    <source>
        <strain evidence="3 4">DSM 26723</strain>
    </source>
</reference>
<protein>
    <submittedName>
        <fullName evidence="3">Uncharacterized protein</fullName>
    </submittedName>
</protein>
<evidence type="ECO:0000313" key="3">
    <source>
        <dbReference type="EMBL" id="MBB6092286.1"/>
    </source>
</evidence>
<organism evidence="3 4">
    <name type="scientific">Povalibacter uvarum</name>
    <dbReference type="NCBI Taxonomy" id="732238"/>
    <lineage>
        <taxon>Bacteria</taxon>
        <taxon>Pseudomonadati</taxon>
        <taxon>Pseudomonadota</taxon>
        <taxon>Gammaproteobacteria</taxon>
        <taxon>Steroidobacterales</taxon>
        <taxon>Steroidobacteraceae</taxon>
        <taxon>Povalibacter</taxon>
    </lineage>
</organism>
<proteinExistence type="predicted"/>
<sequence length="184" mass="20191">MHRLSALILAALCGLPFGPGYACQRGSDETAFDKVAPTASDIIAVQVEALVLEAEHLPDWHHVRGKIRVLKHYRGSARFTELRYLNSMCGGLRMDVGGIYLIATNSPGPSIELNVLEAPVLQIRGPYPADPEVVLRLDASVKRLMAALQGEADFQITTPAARYGLQRDTQPPPRVPHPDEFKDE</sequence>
<keyword evidence="4" id="KW-1185">Reference proteome</keyword>
<evidence type="ECO:0000256" key="1">
    <source>
        <dbReference type="SAM" id="MobiDB-lite"/>
    </source>
</evidence>
<name>A0A841HHM4_9GAMM</name>
<evidence type="ECO:0000313" key="4">
    <source>
        <dbReference type="Proteomes" id="UP000588068"/>
    </source>
</evidence>
<feature type="region of interest" description="Disordered" evidence="1">
    <location>
        <begin position="162"/>
        <end position="184"/>
    </location>
</feature>
<comment type="caution">
    <text evidence="3">The sequence shown here is derived from an EMBL/GenBank/DDBJ whole genome shotgun (WGS) entry which is preliminary data.</text>
</comment>
<feature type="signal peptide" evidence="2">
    <location>
        <begin position="1"/>
        <end position="22"/>
    </location>
</feature>
<evidence type="ECO:0000256" key="2">
    <source>
        <dbReference type="SAM" id="SignalP"/>
    </source>
</evidence>
<gene>
    <name evidence="3" type="ORF">HNQ60_001132</name>
</gene>
<dbReference type="EMBL" id="JACHHZ010000001">
    <property type="protein sequence ID" value="MBB6092286.1"/>
    <property type="molecule type" value="Genomic_DNA"/>
</dbReference>
<accession>A0A841HHM4</accession>
<dbReference type="AlphaFoldDB" id="A0A841HHM4"/>
<dbReference type="Proteomes" id="UP000588068">
    <property type="component" value="Unassembled WGS sequence"/>
</dbReference>
<feature type="chain" id="PRO_5032754267" evidence="2">
    <location>
        <begin position="23"/>
        <end position="184"/>
    </location>
</feature>
<keyword evidence="2" id="KW-0732">Signal</keyword>
<dbReference type="RefSeq" id="WP_184330021.1">
    <property type="nucleotide sequence ID" value="NZ_JACHHZ010000001.1"/>
</dbReference>